<evidence type="ECO:0000256" key="3">
    <source>
        <dbReference type="ARBA" id="ARBA00022840"/>
    </source>
</evidence>
<accession>A0A9J6NXF3</accession>
<gene>
    <name evidence="5" type="ORF">KDK92_04235</name>
</gene>
<dbReference type="Pfam" id="PF00005">
    <property type="entry name" value="ABC_tran"/>
    <property type="match status" value="1"/>
</dbReference>
<dbReference type="Gene3D" id="3.40.50.300">
    <property type="entry name" value="P-loop containing nucleotide triphosphate hydrolases"/>
    <property type="match status" value="1"/>
</dbReference>
<comment type="caution">
    <text evidence="5">The sequence shown here is derived from an EMBL/GenBank/DDBJ whole genome shotgun (WGS) entry which is preliminary data.</text>
</comment>
<dbReference type="InterPro" id="IPR050763">
    <property type="entry name" value="ABC_transporter_ATP-binding"/>
</dbReference>
<reference evidence="5" key="2">
    <citation type="submission" date="2021-04" db="EMBL/GenBank/DDBJ databases">
        <authorList>
            <person name="Dong X."/>
        </authorList>
    </citation>
    <scope>NUCLEOTIDE SEQUENCE</scope>
    <source>
        <strain evidence="5">ZWT</strain>
    </source>
</reference>
<dbReference type="PANTHER" id="PTHR42711:SF1">
    <property type="entry name" value="ABC-TRANSPORT PROTEIN, ATP-BINDING COMPONENT"/>
    <property type="match status" value="1"/>
</dbReference>
<sequence>MNENIISVKGINKTFKVTSRSKAGLASSIKSVFKTKYKYVEALKDIDFEVKKGEIRGLIGSNGAGKSTLIKTMTGILYPTSGEVNVMGYTPWIDREKYVKNIGALFGQKTQLWWDLPAIDAFSLSKKLYNIPENIFKRNIDFFIEILNIREVVTKPVRQLSLGERMKCEFVNALIHEPELVFLDEPTIGLDIISKDAIRKFIKDVNKEKGTTFILTTHDISDIEDLCSNVTIINKGEKVYDDSFDNLKNYYENKRVIKAQLFEVPDPKKLDLFTVKSLKDLSLEVEVDLNKKNLKEQLYKVLDSFSIHDINISNINIEEVIKQIYAS</sequence>
<dbReference type="EMBL" id="JAGSOJ010000001">
    <property type="protein sequence ID" value="MCM1988939.1"/>
    <property type="molecule type" value="Genomic_DNA"/>
</dbReference>
<feature type="domain" description="ABC transporter" evidence="4">
    <location>
        <begin position="27"/>
        <end position="260"/>
    </location>
</feature>
<keyword evidence="2" id="KW-0547">Nucleotide-binding</keyword>
<dbReference type="PANTHER" id="PTHR42711">
    <property type="entry name" value="ABC TRANSPORTER ATP-BINDING PROTEIN"/>
    <property type="match status" value="1"/>
</dbReference>
<dbReference type="SUPFAM" id="SSF52540">
    <property type="entry name" value="P-loop containing nucleoside triphosphate hydrolases"/>
    <property type="match status" value="1"/>
</dbReference>
<protein>
    <submittedName>
        <fullName evidence="5">ATP-binding cassette domain-containing protein</fullName>
    </submittedName>
</protein>
<proteinExistence type="predicted"/>
<dbReference type="InterPro" id="IPR003439">
    <property type="entry name" value="ABC_transporter-like_ATP-bd"/>
</dbReference>
<organism evidence="5 6">
    <name type="scientific">Oceanirhabdus seepicola</name>
    <dbReference type="NCBI Taxonomy" id="2828781"/>
    <lineage>
        <taxon>Bacteria</taxon>
        <taxon>Bacillati</taxon>
        <taxon>Bacillota</taxon>
        <taxon>Clostridia</taxon>
        <taxon>Eubacteriales</taxon>
        <taxon>Clostridiaceae</taxon>
        <taxon>Oceanirhabdus</taxon>
    </lineage>
</organism>
<dbReference type="SMART" id="SM00382">
    <property type="entry name" value="AAA"/>
    <property type="match status" value="1"/>
</dbReference>
<evidence type="ECO:0000256" key="1">
    <source>
        <dbReference type="ARBA" id="ARBA00022448"/>
    </source>
</evidence>
<evidence type="ECO:0000259" key="4">
    <source>
        <dbReference type="PROSITE" id="PS50893"/>
    </source>
</evidence>
<evidence type="ECO:0000313" key="6">
    <source>
        <dbReference type="Proteomes" id="UP001056429"/>
    </source>
</evidence>
<dbReference type="Proteomes" id="UP001056429">
    <property type="component" value="Unassembled WGS sequence"/>
</dbReference>
<dbReference type="InterPro" id="IPR027417">
    <property type="entry name" value="P-loop_NTPase"/>
</dbReference>
<evidence type="ECO:0000313" key="5">
    <source>
        <dbReference type="EMBL" id="MCM1988939.1"/>
    </source>
</evidence>
<dbReference type="GO" id="GO:0016887">
    <property type="term" value="F:ATP hydrolysis activity"/>
    <property type="evidence" value="ECO:0007669"/>
    <property type="project" value="InterPro"/>
</dbReference>
<dbReference type="PROSITE" id="PS50893">
    <property type="entry name" value="ABC_TRANSPORTER_2"/>
    <property type="match status" value="1"/>
</dbReference>
<keyword evidence="3 5" id="KW-0067">ATP-binding</keyword>
<keyword evidence="6" id="KW-1185">Reference proteome</keyword>
<evidence type="ECO:0000256" key="2">
    <source>
        <dbReference type="ARBA" id="ARBA00022741"/>
    </source>
</evidence>
<dbReference type="InterPro" id="IPR003593">
    <property type="entry name" value="AAA+_ATPase"/>
</dbReference>
<keyword evidence="1" id="KW-0813">Transport</keyword>
<reference evidence="5" key="1">
    <citation type="journal article" date="2021" name="mSystems">
        <title>Bacteria and Archaea Synergistically Convert Glycine Betaine to Biogenic Methane in the Formosa Cold Seep of the South China Sea.</title>
        <authorList>
            <person name="Li L."/>
            <person name="Zhang W."/>
            <person name="Zhang S."/>
            <person name="Song L."/>
            <person name="Sun Q."/>
            <person name="Zhang H."/>
            <person name="Xiang H."/>
            <person name="Dong X."/>
        </authorList>
    </citation>
    <scope>NUCLEOTIDE SEQUENCE</scope>
    <source>
        <strain evidence="5">ZWT</strain>
    </source>
</reference>
<name>A0A9J6NXF3_9CLOT</name>
<dbReference type="GO" id="GO:0005524">
    <property type="term" value="F:ATP binding"/>
    <property type="evidence" value="ECO:0007669"/>
    <property type="project" value="UniProtKB-KW"/>
</dbReference>
<dbReference type="RefSeq" id="WP_250857804.1">
    <property type="nucleotide sequence ID" value="NZ_JAGSOJ010000001.1"/>
</dbReference>
<dbReference type="AlphaFoldDB" id="A0A9J6NXF3"/>